<dbReference type="SMART" id="SM00415">
    <property type="entry name" value="HSF"/>
    <property type="match status" value="1"/>
</dbReference>
<sequence length="133" mass="15771">MADGYTRGGYYPFYMGVYQLVDDPSSDSIISWSKSNKSFVIWNPEELFRRKLLWKLCCFKLSHFIRALDNCGFERNKESEHLEYGHKKYFVRGQPELLKKMHSKTAMARIKRRSKAKKAKAEVEKRLNDLLIK</sequence>
<protein>
    <submittedName>
        <fullName evidence="7">Heat stress transcription factor A-2e</fullName>
    </submittedName>
</protein>
<evidence type="ECO:0000256" key="3">
    <source>
        <dbReference type="ARBA" id="ARBA00023125"/>
    </source>
</evidence>
<feature type="domain" description="HSF-type DNA-binding" evidence="6">
    <location>
        <begin position="9"/>
        <end position="104"/>
    </location>
</feature>
<dbReference type="GO" id="GO:0003700">
    <property type="term" value="F:DNA-binding transcription factor activity"/>
    <property type="evidence" value="ECO:0007669"/>
    <property type="project" value="InterPro"/>
</dbReference>
<keyword evidence="4" id="KW-0539">Nucleus</keyword>
<dbReference type="GO" id="GO:0005634">
    <property type="term" value="C:nucleus"/>
    <property type="evidence" value="ECO:0007669"/>
    <property type="project" value="UniProtKB-SubCell"/>
</dbReference>
<comment type="subcellular location">
    <subcellularLocation>
        <location evidence="1">Nucleus</location>
    </subcellularLocation>
</comment>
<dbReference type="GO" id="GO:0000978">
    <property type="term" value="F:RNA polymerase II cis-regulatory region sequence-specific DNA binding"/>
    <property type="evidence" value="ECO:0007669"/>
    <property type="project" value="TreeGrafter"/>
</dbReference>
<dbReference type="GO" id="GO:0006357">
    <property type="term" value="P:regulation of transcription by RNA polymerase II"/>
    <property type="evidence" value="ECO:0007669"/>
    <property type="project" value="TreeGrafter"/>
</dbReference>
<gene>
    <name evidence="7" type="ORF">MP_TR17933_c0_g1_i1_g.51276</name>
</gene>
<evidence type="ECO:0000313" key="7">
    <source>
        <dbReference type="EMBL" id="JAU77974.1"/>
    </source>
</evidence>
<proteinExistence type="inferred from homology"/>
<keyword evidence="2" id="KW-0346">Stress response</keyword>
<evidence type="ECO:0000256" key="5">
    <source>
        <dbReference type="RuleBase" id="RU004020"/>
    </source>
</evidence>
<dbReference type="Pfam" id="PF00447">
    <property type="entry name" value="HSF_DNA-bind"/>
    <property type="match status" value="1"/>
</dbReference>
<dbReference type="GO" id="GO:0034605">
    <property type="term" value="P:cellular response to heat"/>
    <property type="evidence" value="ECO:0007669"/>
    <property type="project" value="TreeGrafter"/>
</dbReference>
<dbReference type="PRINTS" id="PR00056">
    <property type="entry name" value="HSFDOMAIN"/>
</dbReference>
<dbReference type="InterPro" id="IPR036390">
    <property type="entry name" value="WH_DNA-bd_sf"/>
</dbReference>
<dbReference type="Gene3D" id="1.10.10.10">
    <property type="entry name" value="Winged helix-like DNA-binding domain superfamily/Winged helix DNA-binding domain"/>
    <property type="match status" value="1"/>
</dbReference>
<comment type="similarity">
    <text evidence="5">Belongs to the HSF family.</text>
</comment>
<dbReference type="PANTHER" id="PTHR10015">
    <property type="entry name" value="HEAT SHOCK TRANSCRIPTION FACTOR"/>
    <property type="match status" value="1"/>
</dbReference>
<accession>A0A1J3ICI1</accession>
<evidence type="ECO:0000259" key="6">
    <source>
        <dbReference type="SMART" id="SM00415"/>
    </source>
</evidence>
<evidence type="ECO:0000256" key="4">
    <source>
        <dbReference type="ARBA" id="ARBA00023242"/>
    </source>
</evidence>
<reference evidence="7" key="1">
    <citation type="submission" date="2016-07" db="EMBL/GenBank/DDBJ databases">
        <title>De novo transcriptome assembly of four accessions of the metal hyperaccumulator plant Noccaea caerulescens.</title>
        <authorList>
            <person name="Blande D."/>
            <person name="Halimaa P."/>
            <person name="Tervahauta A.I."/>
            <person name="Aarts M.G."/>
            <person name="Karenlampi S.O."/>
        </authorList>
    </citation>
    <scope>NUCLEOTIDE SEQUENCE</scope>
</reference>
<organism evidence="7">
    <name type="scientific">Noccaea caerulescens</name>
    <name type="common">Alpine penny-cress</name>
    <name type="synonym">Thlaspi caerulescens</name>
    <dbReference type="NCBI Taxonomy" id="107243"/>
    <lineage>
        <taxon>Eukaryota</taxon>
        <taxon>Viridiplantae</taxon>
        <taxon>Streptophyta</taxon>
        <taxon>Embryophyta</taxon>
        <taxon>Tracheophyta</taxon>
        <taxon>Spermatophyta</taxon>
        <taxon>Magnoliopsida</taxon>
        <taxon>eudicotyledons</taxon>
        <taxon>Gunneridae</taxon>
        <taxon>Pentapetalae</taxon>
        <taxon>rosids</taxon>
        <taxon>malvids</taxon>
        <taxon>Brassicales</taxon>
        <taxon>Brassicaceae</taxon>
        <taxon>Coluteocarpeae</taxon>
        <taxon>Noccaea</taxon>
    </lineage>
</organism>
<evidence type="ECO:0000256" key="2">
    <source>
        <dbReference type="ARBA" id="ARBA00023016"/>
    </source>
</evidence>
<dbReference type="InterPro" id="IPR036388">
    <property type="entry name" value="WH-like_DNA-bd_sf"/>
</dbReference>
<dbReference type="AlphaFoldDB" id="A0A1J3ICI1"/>
<dbReference type="InterPro" id="IPR000232">
    <property type="entry name" value="HSF_DNA-bd"/>
</dbReference>
<name>A0A1J3ICI1_NOCCA</name>
<keyword evidence="3" id="KW-0238">DNA-binding</keyword>
<dbReference type="PANTHER" id="PTHR10015:SF384">
    <property type="entry name" value="DNA-BINDING PROTEIN-RELATED"/>
    <property type="match status" value="1"/>
</dbReference>
<evidence type="ECO:0000256" key="1">
    <source>
        <dbReference type="ARBA" id="ARBA00004123"/>
    </source>
</evidence>
<dbReference type="SUPFAM" id="SSF46785">
    <property type="entry name" value="Winged helix' DNA-binding domain"/>
    <property type="match status" value="1"/>
</dbReference>
<dbReference type="EMBL" id="GEVM01027964">
    <property type="protein sequence ID" value="JAU77974.1"/>
    <property type="molecule type" value="Transcribed_RNA"/>
</dbReference>